<gene>
    <name evidence="3" type="ORF">G3M99_11075</name>
</gene>
<dbReference type="PROSITE" id="PS50943">
    <property type="entry name" value="HTH_CROC1"/>
    <property type="match status" value="1"/>
</dbReference>
<evidence type="ECO:0000259" key="2">
    <source>
        <dbReference type="PROSITE" id="PS50943"/>
    </source>
</evidence>
<dbReference type="Pfam" id="PF01381">
    <property type="entry name" value="HTH_3"/>
    <property type="match status" value="1"/>
</dbReference>
<dbReference type="InterPro" id="IPR001387">
    <property type="entry name" value="Cro/C1-type_HTH"/>
</dbReference>
<evidence type="ECO:0000313" key="3">
    <source>
        <dbReference type="EMBL" id="NEU05386.1"/>
    </source>
</evidence>
<dbReference type="PANTHER" id="PTHR46558">
    <property type="entry name" value="TRACRIPTIONAL REGULATORY PROTEIN-RELATED-RELATED"/>
    <property type="match status" value="1"/>
</dbReference>
<evidence type="ECO:0000256" key="1">
    <source>
        <dbReference type="ARBA" id="ARBA00023125"/>
    </source>
</evidence>
<name>A0A6M0H3R1_9CLOT</name>
<feature type="domain" description="HTH cro/C1-type" evidence="2">
    <location>
        <begin position="10"/>
        <end position="64"/>
    </location>
</feature>
<dbReference type="Proteomes" id="UP000481872">
    <property type="component" value="Unassembled WGS sequence"/>
</dbReference>
<dbReference type="InterPro" id="IPR010982">
    <property type="entry name" value="Lambda_DNA-bd_dom_sf"/>
</dbReference>
<keyword evidence="1" id="KW-0238">DNA-binding</keyword>
<sequence length="374" mass="43938">MNKLSIGEVIYNLRKEKGITQDQLGTFIGVSTAAVSKWESGISYPDITILPVIATFFNISMDELFNFKIKLSDKEVMNIFKECEALFSKGNIKSAIEKSKEYVLKYPISYDLKLKIGALFNMYSWKSNDEEKSMSMIWYAIKLFEDIAKNCNDIDLIEQSLFQLGAAYSIVGEEDKAIDALEKIKKSQLDTDIVLSSIYIRKKEFKKARELLQSNLFKDINNITMICMGLANSYYNESKSKDRLKIMERYYNLSIDLKRMILPKENSILGLHIEYLNLAEVYLNFKEDKKAIKMLYEMVEDIKYNDINNMKKFSNFWCFNEMKTSERTITMNLYENIFKIFEHKEFDLIRESNDFKNIVKELQVLEEKSLKEFR</sequence>
<proteinExistence type="predicted"/>
<dbReference type="AlphaFoldDB" id="A0A6M0H3R1"/>
<evidence type="ECO:0000313" key="4">
    <source>
        <dbReference type="Proteomes" id="UP000481872"/>
    </source>
</evidence>
<dbReference type="PANTHER" id="PTHR46558:SF11">
    <property type="entry name" value="HTH-TYPE TRANSCRIPTIONAL REGULATOR XRE"/>
    <property type="match status" value="1"/>
</dbReference>
<dbReference type="Gene3D" id="1.10.260.40">
    <property type="entry name" value="lambda repressor-like DNA-binding domains"/>
    <property type="match status" value="1"/>
</dbReference>
<keyword evidence="4" id="KW-1185">Reference proteome</keyword>
<dbReference type="CDD" id="cd00093">
    <property type="entry name" value="HTH_XRE"/>
    <property type="match status" value="1"/>
</dbReference>
<dbReference type="GO" id="GO:0003677">
    <property type="term" value="F:DNA binding"/>
    <property type="evidence" value="ECO:0007669"/>
    <property type="project" value="UniProtKB-KW"/>
</dbReference>
<reference evidence="3 4" key="1">
    <citation type="submission" date="2020-02" db="EMBL/GenBank/DDBJ databases">
        <title>Genome assembly of a novel Clostridium senegalense strain.</title>
        <authorList>
            <person name="Gupta T.B."/>
            <person name="Jauregui R."/>
            <person name="Maclean P."/>
            <person name="Nawarathana A."/>
            <person name="Brightwell G."/>
        </authorList>
    </citation>
    <scope>NUCLEOTIDE SEQUENCE [LARGE SCALE GENOMIC DNA]</scope>
    <source>
        <strain evidence="3 4">AGRFS4</strain>
    </source>
</reference>
<dbReference type="Gene3D" id="1.25.40.10">
    <property type="entry name" value="Tetratricopeptide repeat domain"/>
    <property type="match status" value="1"/>
</dbReference>
<accession>A0A6M0H3R1</accession>
<dbReference type="EMBL" id="JAAGPU010000019">
    <property type="protein sequence ID" value="NEU05386.1"/>
    <property type="molecule type" value="Genomic_DNA"/>
</dbReference>
<dbReference type="SMART" id="SM00530">
    <property type="entry name" value="HTH_XRE"/>
    <property type="match status" value="1"/>
</dbReference>
<dbReference type="SUPFAM" id="SSF47413">
    <property type="entry name" value="lambda repressor-like DNA-binding domains"/>
    <property type="match status" value="1"/>
</dbReference>
<dbReference type="SUPFAM" id="SSF48452">
    <property type="entry name" value="TPR-like"/>
    <property type="match status" value="1"/>
</dbReference>
<comment type="caution">
    <text evidence="3">The sequence shown here is derived from an EMBL/GenBank/DDBJ whole genome shotgun (WGS) entry which is preliminary data.</text>
</comment>
<dbReference type="RefSeq" id="WP_199870219.1">
    <property type="nucleotide sequence ID" value="NZ_JAAGPU010000019.1"/>
</dbReference>
<protein>
    <submittedName>
        <fullName evidence="3">Helix-turn-helix transcriptional regulator</fullName>
    </submittedName>
</protein>
<dbReference type="InterPro" id="IPR011990">
    <property type="entry name" value="TPR-like_helical_dom_sf"/>
</dbReference>
<organism evidence="3 4">
    <name type="scientific">Clostridium senegalense</name>
    <dbReference type="NCBI Taxonomy" id="1465809"/>
    <lineage>
        <taxon>Bacteria</taxon>
        <taxon>Bacillati</taxon>
        <taxon>Bacillota</taxon>
        <taxon>Clostridia</taxon>
        <taxon>Eubacteriales</taxon>
        <taxon>Clostridiaceae</taxon>
        <taxon>Clostridium</taxon>
    </lineage>
</organism>